<organism evidence="2 3">
    <name type="scientific">Pichia angusta</name>
    <name type="common">Yeast</name>
    <name type="synonym">Hansenula polymorpha</name>
    <dbReference type="NCBI Taxonomy" id="870730"/>
    <lineage>
        <taxon>Eukaryota</taxon>
        <taxon>Fungi</taxon>
        <taxon>Dikarya</taxon>
        <taxon>Ascomycota</taxon>
        <taxon>Saccharomycotina</taxon>
        <taxon>Pichiomycetes</taxon>
        <taxon>Pichiales</taxon>
        <taxon>Pichiaceae</taxon>
        <taxon>Ogataea</taxon>
    </lineage>
</organism>
<reference evidence="2" key="1">
    <citation type="journal article" date="2021" name="G3 (Bethesda)">
        <title>Genomic diversity, chromosomal rearrangements, and interspecies hybridization in the ogataea polymorpha species complex.</title>
        <authorList>
            <person name="Hanson S.J."/>
            <person name="Cinneide E.O."/>
            <person name="Salzberg L.I."/>
            <person name="Wolfe K.H."/>
            <person name="McGowan J."/>
            <person name="Fitzpatrick D.A."/>
            <person name="Matlin K."/>
        </authorList>
    </citation>
    <scope>NUCLEOTIDE SEQUENCE</scope>
    <source>
        <strain evidence="2">61-244</strain>
    </source>
</reference>
<dbReference type="GeneID" id="66129055"/>
<dbReference type="EMBL" id="JAHLUX010000012">
    <property type="protein sequence ID" value="KAG7816038.1"/>
    <property type="molecule type" value="Genomic_DNA"/>
</dbReference>
<name>A0AAN6I353_PICAN</name>
<proteinExistence type="predicted"/>
<feature type="region of interest" description="Disordered" evidence="1">
    <location>
        <begin position="218"/>
        <end position="252"/>
    </location>
</feature>
<sequence length="439" mass="47625">MSRALSLAVTGALDLRALGAAELAAVVLRRPEPILLPRRGRMVRAGVFARQGTYADDFRFQRLIQALNQGVRGDFARAACRDEAVVRQFVLPHSQSRALSRSADWRAQLGQLQKTEFGRYVAQLVSSADDEEAERAVLRLLGTEYEFSHTAATLDVICRYLYNRGKWREVVAMLDVYSQWRKTPAVATYNRAIAAKRQLRHRDEDDFESWHARRPARVSGRDVVQADRRRVAGGARRGAGGREAGRNQNRQKISVPQLFESALFKAVLGTHAGAQRATDGVPVPGLDADAAEPAAGGTVGALFPATAAVRDLERGGSNQLFPHALRVQSGLEVRQAAGDQAAVQRGARTAAGHTSAESAVPRVVLAGPKRGCAQLCEKVPARGSRGRAAHRERPRVGTGRDGHLLACRPDGRAAGRRAGPDVSRQVASSGQQCIQDKYC</sequence>
<feature type="compositionally biased region" description="Basic and acidic residues" evidence="1">
    <location>
        <begin position="389"/>
        <end position="413"/>
    </location>
</feature>
<dbReference type="Proteomes" id="UP001196530">
    <property type="component" value="Unassembled WGS sequence"/>
</dbReference>
<accession>A0AAN6I353</accession>
<dbReference type="RefSeq" id="XP_043057591.1">
    <property type="nucleotide sequence ID" value="XM_043205766.1"/>
</dbReference>
<protein>
    <submittedName>
        <fullName evidence="2">Uncharacterized protein</fullName>
    </submittedName>
</protein>
<evidence type="ECO:0000313" key="3">
    <source>
        <dbReference type="Proteomes" id="UP001196530"/>
    </source>
</evidence>
<feature type="region of interest" description="Disordered" evidence="1">
    <location>
        <begin position="383"/>
        <end position="427"/>
    </location>
</feature>
<comment type="caution">
    <text evidence="2">The sequence shown here is derived from an EMBL/GenBank/DDBJ whole genome shotgun (WGS) entry which is preliminary data.</text>
</comment>
<evidence type="ECO:0000256" key="1">
    <source>
        <dbReference type="SAM" id="MobiDB-lite"/>
    </source>
</evidence>
<dbReference type="AlphaFoldDB" id="A0AAN6I353"/>
<gene>
    <name evidence="2" type="ORF">KL928_005004</name>
</gene>
<evidence type="ECO:0000313" key="2">
    <source>
        <dbReference type="EMBL" id="KAG7816038.1"/>
    </source>
</evidence>